<dbReference type="PANTHER" id="PTHR46268">
    <property type="entry name" value="STRESS RESPONSE PROTEIN NHAX"/>
    <property type="match status" value="1"/>
</dbReference>
<dbReference type="Gene3D" id="3.40.50.620">
    <property type="entry name" value="HUPs"/>
    <property type="match status" value="2"/>
</dbReference>
<evidence type="ECO:0000259" key="2">
    <source>
        <dbReference type="Pfam" id="PF00582"/>
    </source>
</evidence>
<dbReference type="InterPro" id="IPR006015">
    <property type="entry name" value="Universal_stress_UspA"/>
</dbReference>
<name>A0A8J3Y516_9ACTN</name>
<dbReference type="PRINTS" id="PR01438">
    <property type="entry name" value="UNVRSLSTRESS"/>
</dbReference>
<gene>
    <name evidence="3" type="ORF">Sya03_12730</name>
</gene>
<dbReference type="EMBL" id="BOOY01000007">
    <property type="protein sequence ID" value="GIJ01921.1"/>
    <property type="molecule type" value="Genomic_DNA"/>
</dbReference>
<dbReference type="SUPFAM" id="SSF52402">
    <property type="entry name" value="Adenine nucleotide alpha hydrolases-like"/>
    <property type="match status" value="2"/>
</dbReference>
<dbReference type="AlphaFoldDB" id="A0A8J3Y516"/>
<evidence type="ECO:0000256" key="1">
    <source>
        <dbReference type="ARBA" id="ARBA00008791"/>
    </source>
</evidence>
<dbReference type="Proteomes" id="UP000652013">
    <property type="component" value="Unassembled WGS sequence"/>
</dbReference>
<dbReference type="PANTHER" id="PTHR46268:SF6">
    <property type="entry name" value="UNIVERSAL STRESS PROTEIN UP12"/>
    <property type="match status" value="1"/>
</dbReference>
<protein>
    <submittedName>
        <fullName evidence="3">Universal stress protein</fullName>
    </submittedName>
</protein>
<comment type="caution">
    <text evidence="3">The sequence shown here is derived from an EMBL/GenBank/DDBJ whole genome shotgun (WGS) entry which is preliminary data.</text>
</comment>
<comment type="similarity">
    <text evidence="1">Belongs to the universal stress protein A family.</text>
</comment>
<organism evidence="3 4">
    <name type="scientific">Spirilliplanes yamanashiensis</name>
    <dbReference type="NCBI Taxonomy" id="42233"/>
    <lineage>
        <taxon>Bacteria</taxon>
        <taxon>Bacillati</taxon>
        <taxon>Actinomycetota</taxon>
        <taxon>Actinomycetes</taxon>
        <taxon>Micromonosporales</taxon>
        <taxon>Micromonosporaceae</taxon>
        <taxon>Spirilliplanes</taxon>
    </lineage>
</organism>
<evidence type="ECO:0000313" key="3">
    <source>
        <dbReference type="EMBL" id="GIJ01921.1"/>
    </source>
</evidence>
<dbReference type="Pfam" id="PF00582">
    <property type="entry name" value="Usp"/>
    <property type="match status" value="2"/>
</dbReference>
<accession>A0A8J3Y516</accession>
<dbReference type="InterPro" id="IPR014729">
    <property type="entry name" value="Rossmann-like_a/b/a_fold"/>
</dbReference>
<dbReference type="RefSeq" id="WP_203937250.1">
    <property type="nucleotide sequence ID" value="NZ_BAAAGJ010000005.1"/>
</dbReference>
<feature type="domain" description="UspA" evidence="2">
    <location>
        <begin position="147"/>
        <end position="270"/>
    </location>
</feature>
<evidence type="ECO:0000313" key="4">
    <source>
        <dbReference type="Proteomes" id="UP000652013"/>
    </source>
</evidence>
<reference evidence="3" key="1">
    <citation type="submission" date="2021-01" db="EMBL/GenBank/DDBJ databases">
        <title>Whole genome shotgun sequence of Spirilliplanes yamanashiensis NBRC 15828.</title>
        <authorList>
            <person name="Komaki H."/>
            <person name="Tamura T."/>
        </authorList>
    </citation>
    <scope>NUCLEOTIDE SEQUENCE</scope>
    <source>
        <strain evidence="3">NBRC 15828</strain>
    </source>
</reference>
<feature type="domain" description="UspA" evidence="2">
    <location>
        <begin position="2"/>
        <end position="136"/>
    </location>
</feature>
<dbReference type="InterPro" id="IPR006016">
    <property type="entry name" value="UspA"/>
</dbReference>
<keyword evidence="4" id="KW-1185">Reference proteome</keyword>
<sequence>MRITVGYDGSPGAHAAVDWALEEGRRTGAGVHLLFVSPWPVHDAPGPHERPDVPALYRAEQLLDRAVGVAGRLHPGVRVTREAVPAAVAATLVERGERSRLVVLGRRGLGGLPGASLGSVAATVAAHATCPVAVVRPPAPGRRGAPVLVGVDGSAAADAALAAAFDTADERHAPLRVLRALGPDAGDADVARETAALDDALAVWREKHPGVTAEPVAVPQAAVPALLHAARRAQLIVVGARGAGGFPGLTLGATGHQVLHHAPAPVLVVRQR</sequence>
<proteinExistence type="inferred from homology"/>